<feature type="region of interest" description="Disordered" evidence="1">
    <location>
        <begin position="33"/>
        <end position="192"/>
    </location>
</feature>
<keyword evidence="2" id="KW-0732">Signal</keyword>
<organism evidence="4 5">
    <name type="scientific">Trichinella spiralis</name>
    <name type="common">Trichina worm</name>
    <dbReference type="NCBI Taxonomy" id="6334"/>
    <lineage>
        <taxon>Eukaryota</taxon>
        <taxon>Metazoa</taxon>
        <taxon>Ecdysozoa</taxon>
        <taxon>Nematoda</taxon>
        <taxon>Enoplea</taxon>
        <taxon>Dorylaimia</taxon>
        <taxon>Trichinellida</taxon>
        <taxon>Trichinellidae</taxon>
        <taxon>Trichinella</taxon>
    </lineage>
</organism>
<evidence type="ECO:0000313" key="5">
    <source>
        <dbReference type="Proteomes" id="UP000054776"/>
    </source>
</evidence>
<feature type="domain" description="Protein kinase" evidence="3">
    <location>
        <begin position="283"/>
        <end position="559"/>
    </location>
</feature>
<evidence type="ECO:0000256" key="1">
    <source>
        <dbReference type="SAM" id="MobiDB-lite"/>
    </source>
</evidence>
<feature type="compositionally biased region" description="Low complexity" evidence="1">
    <location>
        <begin position="97"/>
        <end position="107"/>
    </location>
</feature>
<dbReference type="InParanoid" id="A0A0V1BT90"/>
<keyword evidence="4" id="KW-0808">Transferase</keyword>
<dbReference type="GO" id="GO:0004672">
    <property type="term" value="F:protein kinase activity"/>
    <property type="evidence" value="ECO:0007669"/>
    <property type="project" value="InterPro"/>
</dbReference>
<dbReference type="SMART" id="SM00220">
    <property type="entry name" value="S_TKc"/>
    <property type="match status" value="1"/>
</dbReference>
<proteinExistence type="predicted"/>
<dbReference type="Gene3D" id="1.10.510.10">
    <property type="entry name" value="Transferase(Phosphotransferase) domain 1"/>
    <property type="match status" value="1"/>
</dbReference>
<dbReference type="InterPro" id="IPR011009">
    <property type="entry name" value="Kinase-like_dom_sf"/>
</dbReference>
<dbReference type="EMBL" id="JYDH01000015">
    <property type="protein sequence ID" value="KRY39982.1"/>
    <property type="molecule type" value="Genomic_DNA"/>
</dbReference>
<feature type="signal peptide" evidence="2">
    <location>
        <begin position="1"/>
        <end position="19"/>
    </location>
</feature>
<protein>
    <submittedName>
        <fullName evidence="4">Tau-tubulin kinase 1</fullName>
    </submittedName>
</protein>
<dbReference type="GO" id="GO:0005524">
    <property type="term" value="F:ATP binding"/>
    <property type="evidence" value="ECO:0007669"/>
    <property type="project" value="InterPro"/>
</dbReference>
<dbReference type="AlphaFoldDB" id="A0A0V1BT90"/>
<keyword evidence="5" id="KW-1185">Reference proteome</keyword>
<feature type="region of interest" description="Disordered" evidence="1">
    <location>
        <begin position="221"/>
        <end position="244"/>
    </location>
</feature>
<gene>
    <name evidence="4" type="primary">TTBK1</name>
    <name evidence="4" type="ORF">T01_641</name>
</gene>
<feature type="compositionally biased region" description="Acidic residues" evidence="1">
    <location>
        <begin position="56"/>
        <end position="65"/>
    </location>
</feature>
<name>A0A0V1BT90_TRISP</name>
<dbReference type="OrthoDB" id="5979581at2759"/>
<keyword evidence="4" id="KW-0418">Kinase</keyword>
<dbReference type="InterPro" id="IPR050235">
    <property type="entry name" value="CK1_Ser-Thr_kinase"/>
</dbReference>
<feature type="compositionally biased region" description="Basic and acidic residues" evidence="1">
    <location>
        <begin position="115"/>
        <end position="132"/>
    </location>
</feature>
<reference evidence="4 5" key="1">
    <citation type="submission" date="2015-01" db="EMBL/GenBank/DDBJ databases">
        <title>Evolution of Trichinella species and genotypes.</title>
        <authorList>
            <person name="Korhonen P.K."/>
            <person name="Edoardo P."/>
            <person name="Giuseppe L.R."/>
            <person name="Gasser R.B."/>
        </authorList>
    </citation>
    <scope>NUCLEOTIDE SEQUENCE [LARGE SCALE GENOMIC DNA]</scope>
    <source>
        <strain evidence="4">ISS3</strain>
    </source>
</reference>
<dbReference type="PROSITE" id="PS50011">
    <property type="entry name" value="PROTEIN_KINASE_DOM"/>
    <property type="match status" value="1"/>
</dbReference>
<dbReference type="InterPro" id="IPR000719">
    <property type="entry name" value="Prot_kinase_dom"/>
</dbReference>
<comment type="caution">
    <text evidence="4">The sequence shown here is derived from an EMBL/GenBank/DDBJ whole genome shotgun (WGS) entry which is preliminary data.</text>
</comment>
<dbReference type="PANTHER" id="PTHR11909">
    <property type="entry name" value="CASEIN KINASE-RELATED"/>
    <property type="match status" value="1"/>
</dbReference>
<evidence type="ECO:0000256" key="2">
    <source>
        <dbReference type="SAM" id="SignalP"/>
    </source>
</evidence>
<feature type="compositionally biased region" description="Basic and acidic residues" evidence="1">
    <location>
        <begin position="140"/>
        <end position="188"/>
    </location>
</feature>
<feature type="compositionally biased region" description="Basic and acidic residues" evidence="1">
    <location>
        <begin position="38"/>
        <end position="54"/>
    </location>
</feature>
<sequence>MNLFLLSIYAIFSLSFVHAEEFSENAEGKIEVNISENQSKDFPEMDDQSEKSLEIQDMENADFQEQESVKRPDDVAETMQADEDDQQLTTDEGQIVAEAPSEKPLSSESEESSDESEKHIYSPEDHSDKESTEQSTTEEDLIKAVEENEEKHAIEKGSDQKEESKIEEEKVEEKASEENTKDGDRENNDNNDVQEQSELDETFHDALTDTDDDLDLEFHDALCGSSVDPPNDSQEKFPCPTPRPVVAKSGKKRCIDTGQSSRIMGGEKAAELFSKGDLVDDRWQIIDVVGKGNFGIVYEVYDTKNKINEAMKVEAADRMFHTLKVEAAVLQKANEENCRHTCKVYGVGRKPSYSFIAMTLVGSNLLILMKRIRCGLNEKPTFSIRTSVHVGIEALEAIEDLHRIGFLHRDIKPQNFACGLEPEHRKLYMLDFGMCRNYVRKDGSIRKPRNKVGFRGTFLYASPNALLGMEQSRRDDIWSWYFTLLEITTGTFPWGDFTVTPTKDKHRYASDFGVMKSECCGTAQQMAEGAPKEFIPIADHILSLEYYDAPNYSFLHSCLKNLMDRLKIQPEHVLDWEPESGKLTQVGSAISYSTAVVDTEHLNKSKYQ</sequence>
<dbReference type="SUPFAM" id="SSF56112">
    <property type="entry name" value="Protein kinase-like (PK-like)"/>
    <property type="match status" value="1"/>
</dbReference>
<dbReference type="FunCoup" id="A0A0V1BT90">
    <property type="interactions" value="110"/>
</dbReference>
<feature type="chain" id="PRO_5006875465" evidence="2">
    <location>
        <begin position="20"/>
        <end position="608"/>
    </location>
</feature>
<accession>A0A0V1BT90</accession>
<evidence type="ECO:0000313" key="4">
    <source>
        <dbReference type="EMBL" id="KRY39982.1"/>
    </source>
</evidence>
<dbReference type="Proteomes" id="UP000054776">
    <property type="component" value="Unassembled WGS sequence"/>
</dbReference>
<dbReference type="Pfam" id="PF00069">
    <property type="entry name" value="Pkinase"/>
    <property type="match status" value="1"/>
</dbReference>
<evidence type="ECO:0000259" key="3">
    <source>
        <dbReference type="PROSITE" id="PS50011"/>
    </source>
</evidence>
<dbReference type="eggNOG" id="KOG1164">
    <property type="taxonomic scope" value="Eukaryota"/>
</dbReference>